<dbReference type="KEGG" id="hds:HSR122_2144"/>
<evidence type="ECO:0000313" key="2">
    <source>
        <dbReference type="Proteomes" id="UP000662973"/>
    </source>
</evidence>
<gene>
    <name evidence="1" type="ORF">HSR122_2144</name>
</gene>
<dbReference type="Proteomes" id="UP000662973">
    <property type="component" value="Chromosome"/>
</dbReference>
<organism evidence="1 2">
    <name type="scientific">Halapricum desulfuricans</name>
    <dbReference type="NCBI Taxonomy" id="2841257"/>
    <lineage>
        <taxon>Archaea</taxon>
        <taxon>Methanobacteriati</taxon>
        <taxon>Methanobacteriota</taxon>
        <taxon>Stenosarchaea group</taxon>
        <taxon>Halobacteria</taxon>
        <taxon>Halobacteriales</taxon>
        <taxon>Haloarculaceae</taxon>
        <taxon>Halapricum</taxon>
    </lineage>
</organism>
<evidence type="ECO:0000313" key="1">
    <source>
        <dbReference type="EMBL" id="QSG09528.1"/>
    </source>
</evidence>
<reference evidence="1 2" key="1">
    <citation type="submission" date="2020-11" db="EMBL/GenBank/DDBJ databases">
        <title>Carbohydrate-dependent, anaerobic sulfur respiration: A novel catabolism in halophilic archaea.</title>
        <authorList>
            <person name="Sorokin D.Y."/>
            <person name="Messina E."/>
            <person name="Smedile F."/>
            <person name="La Cono V."/>
            <person name="Hallsworth J.E."/>
            <person name="Yakimov M.M."/>
        </authorList>
    </citation>
    <scope>NUCLEOTIDE SEQUENCE [LARGE SCALE GENOMIC DNA]</scope>
    <source>
        <strain evidence="1 2">HSR12-2</strain>
    </source>
</reference>
<accession>A0A897NAW3</accession>
<proteinExistence type="predicted"/>
<sequence length="51" mass="5985">MCEYLKSVAIFSQDRSKVIGVINEKQDVVELIATMEFVEKPPRGLFVRRWK</sequence>
<dbReference type="EMBL" id="CP064788">
    <property type="protein sequence ID" value="QSG09528.1"/>
    <property type="molecule type" value="Genomic_DNA"/>
</dbReference>
<protein>
    <submittedName>
        <fullName evidence="1">Uncharacterized protein</fullName>
    </submittedName>
</protein>
<dbReference type="AlphaFoldDB" id="A0A897NAW3"/>
<keyword evidence="2" id="KW-1185">Reference proteome</keyword>
<name>A0A897NAW3_9EURY</name>